<comment type="caution">
    <text evidence="13">The sequence shown here is derived from an EMBL/GenBank/DDBJ whole genome shotgun (WGS) entry which is preliminary data.</text>
</comment>
<feature type="transmembrane region" description="Helical" evidence="11">
    <location>
        <begin position="60"/>
        <end position="85"/>
    </location>
</feature>
<feature type="transmembrane region" description="Helical" evidence="11">
    <location>
        <begin position="134"/>
        <end position="156"/>
    </location>
</feature>
<reference evidence="13" key="1">
    <citation type="submission" date="2022-03" db="EMBL/GenBank/DDBJ databases">
        <authorList>
            <person name="Tunstrom K."/>
        </authorList>
    </citation>
    <scope>NUCLEOTIDE SEQUENCE</scope>
</reference>
<gene>
    <name evidence="13" type="ORF">EEDITHA_LOCUS10523</name>
</gene>
<evidence type="ECO:0000313" key="13">
    <source>
        <dbReference type="EMBL" id="CAH2095019.1"/>
    </source>
</evidence>
<dbReference type="InterPro" id="IPR017452">
    <property type="entry name" value="GPCR_Rhodpsn_7TM"/>
</dbReference>
<organism evidence="13 14">
    <name type="scientific">Euphydryas editha</name>
    <name type="common">Edith's checkerspot</name>
    <dbReference type="NCBI Taxonomy" id="104508"/>
    <lineage>
        <taxon>Eukaryota</taxon>
        <taxon>Metazoa</taxon>
        <taxon>Ecdysozoa</taxon>
        <taxon>Arthropoda</taxon>
        <taxon>Hexapoda</taxon>
        <taxon>Insecta</taxon>
        <taxon>Pterygota</taxon>
        <taxon>Neoptera</taxon>
        <taxon>Endopterygota</taxon>
        <taxon>Lepidoptera</taxon>
        <taxon>Glossata</taxon>
        <taxon>Ditrysia</taxon>
        <taxon>Papilionoidea</taxon>
        <taxon>Nymphalidae</taxon>
        <taxon>Nymphalinae</taxon>
        <taxon>Euphydryas</taxon>
    </lineage>
</organism>
<evidence type="ECO:0000259" key="12">
    <source>
        <dbReference type="PROSITE" id="PS50262"/>
    </source>
</evidence>
<dbReference type="EMBL" id="CAKOGL010000015">
    <property type="protein sequence ID" value="CAH2095019.1"/>
    <property type="molecule type" value="Genomic_DNA"/>
</dbReference>
<evidence type="ECO:0000256" key="3">
    <source>
        <dbReference type="ARBA" id="ARBA00022475"/>
    </source>
</evidence>
<accession>A0AAU9UBA3</accession>
<dbReference type="InterPro" id="IPR000276">
    <property type="entry name" value="GPCR_Rhodpsn"/>
</dbReference>
<dbReference type="CDD" id="cd00637">
    <property type="entry name" value="7tm_classA_rhodopsin-like"/>
    <property type="match status" value="1"/>
</dbReference>
<dbReference type="GO" id="GO:0007189">
    <property type="term" value="P:adenylate cyclase-activating G protein-coupled receptor signaling pathway"/>
    <property type="evidence" value="ECO:0007669"/>
    <property type="project" value="TreeGrafter"/>
</dbReference>
<keyword evidence="3" id="KW-1003">Cell membrane</keyword>
<keyword evidence="8" id="KW-0675">Receptor</keyword>
<keyword evidence="9" id="KW-0325">Glycoprotein</keyword>
<comment type="subcellular location">
    <subcellularLocation>
        <location evidence="1">Cell membrane</location>
        <topology evidence="1">Multi-pass membrane protein</topology>
    </subcellularLocation>
</comment>
<dbReference type="GO" id="GO:0007204">
    <property type="term" value="P:positive regulation of cytosolic calcium ion concentration"/>
    <property type="evidence" value="ECO:0007669"/>
    <property type="project" value="TreeGrafter"/>
</dbReference>
<dbReference type="InterPro" id="IPR008365">
    <property type="entry name" value="Prostanoid_rcpt"/>
</dbReference>
<evidence type="ECO:0000256" key="10">
    <source>
        <dbReference type="ARBA" id="ARBA00023224"/>
    </source>
</evidence>
<dbReference type="PROSITE" id="PS50262">
    <property type="entry name" value="G_PROTEIN_RECEP_F1_2"/>
    <property type="match status" value="1"/>
</dbReference>
<evidence type="ECO:0000256" key="9">
    <source>
        <dbReference type="ARBA" id="ARBA00023180"/>
    </source>
</evidence>
<evidence type="ECO:0000256" key="4">
    <source>
        <dbReference type="ARBA" id="ARBA00022692"/>
    </source>
</evidence>
<keyword evidence="4 11" id="KW-0812">Transmembrane</keyword>
<dbReference type="Gene3D" id="1.20.1070.10">
    <property type="entry name" value="Rhodopsin 7-helix transmembrane proteins"/>
    <property type="match status" value="1"/>
</dbReference>
<dbReference type="AlphaFoldDB" id="A0AAU9UBA3"/>
<evidence type="ECO:0000256" key="1">
    <source>
        <dbReference type="ARBA" id="ARBA00004651"/>
    </source>
</evidence>
<dbReference type="SUPFAM" id="SSF81321">
    <property type="entry name" value="Family A G protein-coupled receptor-like"/>
    <property type="match status" value="1"/>
</dbReference>
<keyword evidence="10" id="KW-0807">Transducer</keyword>
<evidence type="ECO:0000313" key="14">
    <source>
        <dbReference type="Proteomes" id="UP001153954"/>
    </source>
</evidence>
<keyword evidence="7 11" id="KW-0472">Membrane</keyword>
<dbReference type="Pfam" id="PF00001">
    <property type="entry name" value="7tm_1"/>
    <property type="match status" value="1"/>
</dbReference>
<keyword evidence="14" id="KW-1185">Reference proteome</keyword>
<dbReference type="GO" id="GO:0004930">
    <property type="term" value="F:G protein-coupled receptor activity"/>
    <property type="evidence" value="ECO:0007669"/>
    <property type="project" value="UniProtKB-KW"/>
</dbReference>
<proteinExistence type="inferred from homology"/>
<evidence type="ECO:0000256" key="6">
    <source>
        <dbReference type="ARBA" id="ARBA00023040"/>
    </source>
</evidence>
<evidence type="ECO:0000256" key="2">
    <source>
        <dbReference type="ARBA" id="ARBA00010663"/>
    </source>
</evidence>
<dbReference type="PANTHER" id="PTHR11866:SF16">
    <property type="entry name" value="PROSTAGLANDIN E2 RECEPTOR EP4 SUBTYPE-LIKE PROTEIN"/>
    <property type="match status" value="1"/>
</dbReference>
<dbReference type="GO" id="GO:0005886">
    <property type="term" value="C:plasma membrane"/>
    <property type="evidence" value="ECO:0007669"/>
    <property type="project" value="UniProtKB-SubCell"/>
</dbReference>
<sequence>MVEKGMARQVTYYVIRMTLLVSWFWAAALTCAPVLGVGFYYDEKNRTCTRYRNATSGLDFGYAVFYVMFGTLLCAVLVYCNLAVIRALYAITAPRGGGPPVVRRVSKSSCRQRNNTAHTHHNAATAEEVAFSRLMATLSVLFMICWLPQMVTSALYLGLGQSAWPRLEVLGKLSDMLMLLNYVLDPILYVLMRQRRHISPSALCHSITHCFKRSHKTSTESMKTSCCPQETLVISDSSGAELRPLRAPAGAAPACLLD</sequence>
<evidence type="ECO:0000256" key="11">
    <source>
        <dbReference type="SAM" id="Phobius"/>
    </source>
</evidence>
<protein>
    <recommendedName>
        <fullName evidence="12">G-protein coupled receptors family 1 profile domain-containing protein</fullName>
    </recommendedName>
</protein>
<keyword evidence="6" id="KW-0297">G-protein coupled receptor</keyword>
<evidence type="ECO:0000256" key="7">
    <source>
        <dbReference type="ARBA" id="ARBA00023136"/>
    </source>
</evidence>
<feature type="transmembrane region" description="Helical" evidence="11">
    <location>
        <begin position="176"/>
        <end position="192"/>
    </location>
</feature>
<name>A0AAU9UBA3_EUPED</name>
<feature type="domain" description="G-protein coupled receptors family 1 profile" evidence="12">
    <location>
        <begin position="1"/>
        <end position="189"/>
    </location>
</feature>
<dbReference type="Proteomes" id="UP001153954">
    <property type="component" value="Unassembled WGS sequence"/>
</dbReference>
<evidence type="ECO:0000256" key="8">
    <source>
        <dbReference type="ARBA" id="ARBA00023170"/>
    </source>
</evidence>
<dbReference type="PANTHER" id="PTHR11866">
    <property type="entry name" value="G-PROTEIN COUPLED RECEPTOR FAMILY 1 MEMBER"/>
    <property type="match status" value="1"/>
</dbReference>
<evidence type="ECO:0000256" key="5">
    <source>
        <dbReference type="ARBA" id="ARBA00022989"/>
    </source>
</evidence>
<keyword evidence="5 11" id="KW-1133">Transmembrane helix</keyword>
<comment type="similarity">
    <text evidence="2">Belongs to the G-protein coupled receptor 1 family.</text>
</comment>